<comment type="catalytic activity">
    <reaction evidence="4">
        <text>ADP-D-glycero-beta-D-manno-heptose = ADP-L-glycero-beta-D-manno-heptose</text>
        <dbReference type="Rhea" id="RHEA:17577"/>
        <dbReference type="ChEBI" id="CHEBI:59967"/>
        <dbReference type="ChEBI" id="CHEBI:61506"/>
        <dbReference type="EC" id="5.1.3.20"/>
    </reaction>
</comment>
<comment type="similarity">
    <text evidence="4">Belongs to the NAD(P)-dependent epimerase/dehydratase family. HldD subfamily.</text>
</comment>
<dbReference type="NCBIfam" id="TIGR02197">
    <property type="entry name" value="heptose_epim"/>
    <property type="match status" value="1"/>
</dbReference>
<dbReference type="GO" id="GO:0050661">
    <property type="term" value="F:NADP binding"/>
    <property type="evidence" value="ECO:0007669"/>
    <property type="project" value="InterPro"/>
</dbReference>
<proteinExistence type="inferred from homology"/>
<dbReference type="InterPro" id="IPR011912">
    <property type="entry name" value="Heptose_epim"/>
</dbReference>
<comment type="subunit">
    <text evidence="4">Homopentamer.</text>
</comment>
<dbReference type="EMBL" id="JABFRW010000008">
    <property type="protein sequence ID" value="NOT32662.1"/>
    <property type="molecule type" value="Genomic_DNA"/>
</dbReference>
<comment type="cofactor">
    <cofactor evidence="4">
        <name>NADP(+)</name>
        <dbReference type="ChEBI" id="CHEBI:58349"/>
    </cofactor>
    <text evidence="4">Binds 1 NADP(+) per subunit.</text>
</comment>
<feature type="active site" description="Proton acceptor" evidence="4">
    <location>
        <position position="143"/>
    </location>
</feature>
<evidence type="ECO:0000313" key="6">
    <source>
        <dbReference type="EMBL" id="NOT32662.1"/>
    </source>
</evidence>
<organism evidence="6 7">
    <name type="scientific">Eiseniibacteriota bacterium</name>
    <dbReference type="NCBI Taxonomy" id="2212470"/>
    <lineage>
        <taxon>Bacteria</taxon>
        <taxon>Candidatus Eiseniibacteriota</taxon>
    </lineage>
</organism>
<feature type="binding site" evidence="4">
    <location>
        <position position="281"/>
    </location>
    <ligand>
        <name>substrate</name>
    </ligand>
</feature>
<dbReference type="PANTHER" id="PTHR43103">
    <property type="entry name" value="NUCLEOSIDE-DIPHOSPHATE-SUGAR EPIMERASE"/>
    <property type="match status" value="1"/>
</dbReference>
<keyword evidence="2 4" id="KW-0413">Isomerase</keyword>
<reference evidence="6 7" key="1">
    <citation type="submission" date="2020-04" db="EMBL/GenBank/DDBJ databases">
        <title>Metagenomic profiling of ammonia- and methane-oxidizing microorganisms in a Dutch drinking water treatment plant.</title>
        <authorList>
            <person name="Poghosyan L."/>
            <person name="Leucker S."/>
        </authorList>
    </citation>
    <scope>NUCLEOTIDE SEQUENCE [LARGE SCALE GENOMIC DNA]</scope>
    <source>
        <strain evidence="6">S-RSF-IL-03</strain>
    </source>
</reference>
<evidence type="ECO:0000256" key="4">
    <source>
        <dbReference type="HAMAP-Rule" id="MF_01601"/>
    </source>
</evidence>
<comment type="domain">
    <text evidence="4">Contains a large N-terminal NADP-binding domain, and a smaller C-terminal substrate-binding domain.</text>
</comment>
<feature type="binding site" evidence="4">
    <location>
        <position position="181"/>
    </location>
    <ligand>
        <name>substrate</name>
    </ligand>
</feature>
<keyword evidence="3 4" id="KW-0119">Carbohydrate metabolism</keyword>
<dbReference type="GO" id="GO:0005975">
    <property type="term" value="P:carbohydrate metabolic process"/>
    <property type="evidence" value="ECO:0007669"/>
    <property type="project" value="UniProtKB-UniRule"/>
</dbReference>
<feature type="binding site" evidence="4">
    <location>
        <position position="92"/>
    </location>
    <ligand>
        <name>NADP(+)</name>
        <dbReference type="ChEBI" id="CHEBI:58349"/>
    </ligand>
</feature>
<feature type="binding site" evidence="4">
    <location>
        <begin position="31"/>
        <end position="32"/>
    </location>
    <ligand>
        <name>NADP(+)</name>
        <dbReference type="ChEBI" id="CHEBI:58349"/>
    </ligand>
</feature>
<dbReference type="PANTHER" id="PTHR43103:SF3">
    <property type="entry name" value="ADP-L-GLYCERO-D-MANNO-HEPTOSE-6-EPIMERASE"/>
    <property type="match status" value="1"/>
</dbReference>
<feature type="binding site" evidence="4">
    <location>
        <position position="170"/>
    </location>
    <ligand>
        <name>substrate</name>
    </ligand>
</feature>
<dbReference type="AlphaFoldDB" id="A0A849SBC3"/>
<feature type="binding site" evidence="4">
    <location>
        <position position="171"/>
    </location>
    <ligand>
        <name>NADP(+)</name>
        <dbReference type="ChEBI" id="CHEBI:58349"/>
    </ligand>
</feature>
<gene>
    <name evidence="6" type="primary">rfaD</name>
    <name evidence="4" type="synonym">hldD</name>
    <name evidence="6" type="ORF">HOP12_00655</name>
</gene>
<evidence type="ECO:0000259" key="5">
    <source>
        <dbReference type="Pfam" id="PF01370"/>
    </source>
</evidence>
<feature type="binding site" evidence="4">
    <location>
        <position position="179"/>
    </location>
    <ligand>
        <name>NADP(+)</name>
        <dbReference type="ChEBI" id="CHEBI:58349"/>
    </ligand>
</feature>
<name>A0A849SBC3_UNCEI</name>
<dbReference type="CDD" id="cd05248">
    <property type="entry name" value="ADP_GME_SDR_e"/>
    <property type="match status" value="1"/>
</dbReference>
<evidence type="ECO:0000256" key="1">
    <source>
        <dbReference type="ARBA" id="ARBA00022857"/>
    </source>
</evidence>
<evidence type="ECO:0000313" key="7">
    <source>
        <dbReference type="Proteomes" id="UP000580839"/>
    </source>
</evidence>
<comment type="caution">
    <text evidence="4">Lacks conserved residue(s) required for the propagation of feature annotation.</text>
</comment>
<evidence type="ECO:0000256" key="3">
    <source>
        <dbReference type="ARBA" id="ARBA00023277"/>
    </source>
</evidence>
<feature type="active site" description="Proton acceptor" evidence="4">
    <location>
        <position position="179"/>
    </location>
</feature>
<dbReference type="InterPro" id="IPR036291">
    <property type="entry name" value="NAD(P)-bd_dom_sf"/>
</dbReference>
<feature type="binding site" evidence="4">
    <location>
        <begin position="202"/>
        <end position="205"/>
    </location>
    <ligand>
        <name>substrate</name>
    </ligand>
</feature>
<comment type="pathway">
    <text evidence="4">Nucleotide-sugar biosynthesis; ADP-L-glycero-beta-D-manno-heptose biosynthesis; ADP-L-glycero-beta-D-manno-heptose from D-glycero-beta-D-manno-heptose 7-phosphate: step 4/4.</text>
</comment>
<feature type="domain" description="NAD-dependent epimerase/dehydratase" evidence="5">
    <location>
        <begin position="2"/>
        <end position="244"/>
    </location>
</feature>
<dbReference type="GO" id="GO:0097171">
    <property type="term" value="P:ADP-L-glycero-beta-D-manno-heptose biosynthetic process"/>
    <property type="evidence" value="ECO:0007669"/>
    <property type="project" value="UniProtKB-UniPathway"/>
</dbReference>
<dbReference type="UniPathway" id="UPA00356">
    <property type="reaction ID" value="UER00440"/>
</dbReference>
<dbReference type="GO" id="GO:0008712">
    <property type="term" value="F:ADP-glyceromanno-heptose 6-epimerase activity"/>
    <property type="evidence" value="ECO:0007669"/>
    <property type="project" value="UniProtKB-UniRule"/>
</dbReference>
<protein>
    <recommendedName>
        <fullName evidence="4">ADP-L-glycero-D-manno-heptose-6-epimerase</fullName>
        <ecNumber evidence="4">5.1.3.20</ecNumber>
    </recommendedName>
    <alternativeName>
        <fullName evidence="4">ADP-L-glycero-beta-D-manno-heptose-6-epimerase</fullName>
        <shortName evidence="4">ADP-glyceromanno-heptose 6-epimerase</shortName>
        <shortName evidence="4">ADP-hep 6-epimerase</shortName>
        <shortName evidence="4">AGME</shortName>
    </alternativeName>
</protein>
<dbReference type="SUPFAM" id="SSF51735">
    <property type="entry name" value="NAD(P)-binding Rossmann-fold domains"/>
    <property type="match status" value="1"/>
</dbReference>
<accession>A0A849SBC3</accession>
<comment type="function">
    <text evidence="4">Catalyzes the interconversion between ADP-D-glycero-beta-D-manno-heptose and ADP-L-glycero-beta-D-manno-heptose via an epimerization at carbon 6 of the heptose.</text>
</comment>
<sequence length="324" mass="36524">MIAVTGAAGFIGSVLVWRFNQLGERNIVCVDTRASAQDSANLAPLTYREYIPHEAFLQRLTAGEWRGELQCVFHLGACSSTTETDWDYLQRNNIEYSQSLCEAALAAGARFIHASSAATYGNGDHGYSDDHARLHELMALNLYGRSKQLFDLWALDRGLLDRIVALKYFNVYGPNEWHKGSMRSMVCKGFEQIRDTGQVRLFKSDRAEYPDGGQKRDFIYVKDAVDMTLWFRDHPHANGVFNVGTGQAADWNRLLTAVFTALGREPRIEYIDMPAELIGSYQYFTQAEMTKLHAAGYRQPLTPLEDAVADYVRQHLVNGRHLGA</sequence>
<feature type="binding site" evidence="4">
    <location>
        <begin position="75"/>
        <end position="79"/>
    </location>
    <ligand>
        <name>NADP(+)</name>
        <dbReference type="ChEBI" id="CHEBI:58349"/>
    </ligand>
</feature>
<feature type="binding site" evidence="4">
    <location>
        <position position="216"/>
    </location>
    <ligand>
        <name>substrate</name>
    </ligand>
</feature>
<dbReference type="Pfam" id="PF01370">
    <property type="entry name" value="Epimerase"/>
    <property type="match status" value="1"/>
</dbReference>
<dbReference type="InterPro" id="IPR001509">
    <property type="entry name" value="Epimerase_deHydtase"/>
</dbReference>
<comment type="caution">
    <text evidence="6">The sequence shown here is derived from an EMBL/GenBank/DDBJ whole genome shotgun (WGS) entry which is preliminary data.</text>
</comment>
<feature type="binding site" evidence="4">
    <location>
        <position position="188"/>
    </location>
    <ligand>
        <name>substrate</name>
    </ligand>
</feature>
<dbReference type="EC" id="5.1.3.20" evidence="4"/>
<dbReference type="HAMAP" id="MF_01601">
    <property type="entry name" value="Heptose_epimerase"/>
    <property type="match status" value="1"/>
</dbReference>
<dbReference type="Gene3D" id="3.40.50.720">
    <property type="entry name" value="NAD(P)-binding Rossmann-like Domain"/>
    <property type="match status" value="1"/>
</dbReference>
<keyword evidence="1 4" id="KW-0521">NADP</keyword>
<evidence type="ECO:0000256" key="2">
    <source>
        <dbReference type="ARBA" id="ARBA00023235"/>
    </source>
</evidence>
<feature type="binding site" evidence="4">
    <location>
        <begin position="10"/>
        <end position="11"/>
    </location>
    <ligand>
        <name>NADP(+)</name>
        <dbReference type="ChEBI" id="CHEBI:58349"/>
    </ligand>
</feature>
<dbReference type="Gene3D" id="3.90.25.10">
    <property type="entry name" value="UDP-galactose 4-epimerase, domain 1"/>
    <property type="match status" value="1"/>
</dbReference>
<dbReference type="Proteomes" id="UP000580839">
    <property type="component" value="Unassembled WGS sequence"/>
</dbReference>
<feature type="binding site" evidence="4">
    <location>
        <position position="147"/>
    </location>
    <ligand>
        <name>NADP(+)</name>
        <dbReference type="ChEBI" id="CHEBI:58349"/>
    </ligand>
</feature>